<reference evidence="1" key="1">
    <citation type="submission" date="2012-05" db="EMBL/GenBank/DDBJ databases">
        <authorList>
            <person name="Krishnakumar V."/>
            <person name="Cheung F."/>
            <person name="Xiao Y."/>
            <person name="Chan A."/>
            <person name="Moskal W.A."/>
            <person name="Town C.D."/>
        </authorList>
    </citation>
    <scope>NUCLEOTIDE SEQUENCE</scope>
</reference>
<organism evidence="1">
    <name type="scientific">Lotus japonicus</name>
    <name type="common">Lotus corniculatus var. japonicus</name>
    <dbReference type="NCBI Taxonomy" id="34305"/>
    <lineage>
        <taxon>Eukaryota</taxon>
        <taxon>Viridiplantae</taxon>
        <taxon>Streptophyta</taxon>
        <taxon>Embryophyta</taxon>
        <taxon>Tracheophyta</taxon>
        <taxon>Spermatophyta</taxon>
        <taxon>Magnoliopsida</taxon>
        <taxon>eudicotyledons</taxon>
        <taxon>Gunneridae</taxon>
        <taxon>Pentapetalae</taxon>
        <taxon>rosids</taxon>
        <taxon>fabids</taxon>
        <taxon>Fabales</taxon>
        <taxon>Fabaceae</taxon>
        <taxon>Papilionoideae</taxon>
        <taxon>50 kb inversion clade</taxon>
        <taxon>NPAAA clade</taxon>
        <taxon>Hologalegina</taxon>
        <taxon>robinioid clade</taxon>
        <taxon>Loteae</taxon>
        <taxon>Lotus</taxon>
    </lineage>
</organism>
<dbReference type="EMBL" id="BT137596">
    <property type="protein sequence ID" value="AFK37391.1"/>
    <property type="molecule type" value="mRNA"/>
</dbReference>
<sequence>MTNKNYLIHSVFFSFPLAGWNNLI</sequence>
<proteinExistence type="evidence at transcript level"/>
<dbReference type="AlphaFoldDB" id="I3SAU9"/>
<evidence type="ECO:0000313" key="1">
    <source>
        <dbReference type="EMBL" id="AFK37391.1"/>
    </source>
</evidence>
<protein>
    <submittedName>
        <fullName evidence="1">Uncharacterized protein</fullName>
    </submittedName>
</protein>
<accession>I3SAU9</accession>
<name>I3SAU9_LOTJA</name>